<reference evidence="2 3" key="1">
    <citation type="submission" date="2018-10" db="EMBL/GenBank/DDBJ databases">
        <title>Ulvibacterium marinum gen. nov., sp. nov., a novel marine bacterium of the family Flavobacteriaceae, isolated from a culture of the green alga Ulva prolifera.</title>
        <authorList>
            <person name="Zhang Z."/>
        </authorList>
    </citation>
    <scope>NUCLEOTIDE SEQUENCE [LARGE SCALE GENOMIC DNA]</scope>
    <source>
        <strain evidence="2 3">CCMM003</strain>
    </source>
</reference>
<organism evidence="2 3">
    <name type="scientific">Ulvibacterium marinum</name>
    <dbReference type="NCBI Taxonomy" id="2419782"/>
    <lineage>
        <taxon>Bacteria</taxon>
        <taxon>Pseudomonadati</taxon>
        <taxon>Bacteroidota</taxon>
        <taxon>Flavobacteriia</taxon>
        <taxon>Flavobacteriales</taxon>
        <taxon>Flavobacteriaceae</taxon>
        <taxon>Ulvibacterium</taxon>
    </lineage>
</organism>
<dbReference type="GO" id="GO:0016887">
    <property type="term" value="F:ATP hydrolysis activity"/>
    <property type="evidence" value="ECO:0007669"/>
    <property type="project" value="InterPro"/>
</dbReference>
<dbReference type="GO" id="GO:0005524">
    <property type="term" value="F:ATP binding"/>
    <property type="evidence" value="ECO:0007669"/>
    <property type="project" value="InterPro"/>
</dbReference>
<dbReference type="InterPro" id="IPR041685">
    <property type="entry name" value="AAA_GajA/Old/RecF-like"/>
</dbReference>
<evidence type="ECO:0000313" key="3">
    <source>
        <dbReference type="Proteomes" id="UP000276603"/>
    </source>
</evidence>
<evidence type="ECO:0000259" key="1">
    <source>
        <dbReference type="SMART" id="SM00382"/>
    </source>
</evidence>
<evidence type="ECO:0000313" key="2">
    <source>
        <dbReference type="EMBL" id="RKN79785.1"/>
    </source>
</evidence>
<dbReference type="PANTHER" id="PTHR43581">
    <property type="entry name" value="ATP/GTP PHOSPHATASE"/>
    <property type="match status" value="1"/>
</dbReference>
<gene>
    <name evidence="2" type="ORF">D7Z94_16015</name>
</gene>
<dbReference type="RefSeq" id="WP_120712593.1">
    <property type="nucleotide sequence ID" value="NZ_RBCJ01000003.1"/>
</dbReference>
<dbReference type="AlphaFoldDB" id="A0A3B0C100"/>
<sequence length="745" mass="85987">MIYIDRDGVPVPKILLDGEKPYEEEILFRLEQQTKFKQARFKQDDYYLDPTLDDLHTLFHSKCAYCESNVVENDSIDHFRPSESVSDRKGRADEGYYWLGYTWFNLYLSCHECQRYKSNYFPVIGPRLSPPDTETYLDYDQLRNYVNSEDTLLIDPCDVREHEEVQFGYDREGHILPRSEKAEYTIELLQLNRPQLVEERQERIQFLSEMLTDITFSSDESHKIKDVLFHLQDDQTHLGLNRHMIAEWYLANEKLVDNEYPDLNEDLKSVISKIVPYWLQIAQSSNTISSFEPEDIKAENNYTIKGVDSANLGDSQQPAPQEFSKFLEWVEIINYKCLGHVKLDIPQSSEGRGEQSILLIGENGVGKSTVLQAIALAMMGNEQLQELNLGDYTDLIKRNAKEKRARITVKFLNESDPIVVEITPTGISSNREQLVKPTVGIGSVRRLPEDGETVGFEDDPSRILALFRHDVVFPDVEPWLSNLKAVTAHQFNEAAKTIIDMLMIPEDLITEDRMVNRKSGNVTVNVGNGPESIKSMCDGYRSVIGYALYIMRSLNLYWESAYNAEGLIIIDEIGNHLHPTWKIKVVSLLRQVFPRCTIIISTHDPLCLRASRKGEVWVMNLDETDRSVKLQQKDIPMGISLENLLIGEWFYMNYTTDEQTSKLIEDHSNELFKENPNKERIKEMEAQLERTVMQTSSGISKLDTYFEVIREVKSEEMKEISKTDLANDAELRKKLAARIRDQIKS</sequence>
<protein>
    <recommendedName>
        <fullName evidence="1">AAA+ ATPase domain-containing protein</fullName>
    </recommendedName>
</protein>
<dbReference type="CDD" id="cd00267">
    <property type="entry name" value="ABC_ATPase"/>
    <property type="match status" value="1"/>
</dbReference>
<dbReference type="Pfam" id="PF13175">
    <property type="entry name" value="AAA_15"/>
    <property type="match status" value="1"/>
</dbReference>
<dbReference type="Proteomes" id="UP000276603">
    <property type="component" value="Unassembled WGS sequence"/>
</dbReference>
<keyword evidence="3" id="KW-1185">Reference proteome</keyword>
<comment type="caution">
    <text evidence="2">The sequence shown here is derived from an EMBL/GenBank/DDBJ whole genome shotgun (WGS) entry which is preliminary data.</text>
</comment>
<name>A0A3B0C100_9FLAO</name>
<proteinExistence type="predicted"/>
<dbReference type="SUPFAM" id="SSF52540">
    <property type="entry name" value="P-loop containing nucleoside triphosphate hydrolases"/>
    <property type="match status" value="1"/>
</dbReference>
<dbReference type="OrthoDB" id="9805802at2"/>
<dbReference type="Gene3D" id="3.40.50.300">
    <property type="entry name" value="P-loop containing nucleotide triphosphate hydrolases"/>
    <property type="match status" value="2"/>
</dbReference>
<dbReference type="SMART" id="SM00382">
    <property type="entry name" value="AAA"/>
    <property type="match status" value="1"/>
</dbReference>
<accession>A0A3B0C100</accession>
<dbReference type="InterPro" id="IPR003593">
    <property type="entry name" value="AAA+_ATPase"/>
</dbReference>
<dbReference type="InterPro" id="IPR051396">
    <property type="entry name" value="Bact_Antivir_Def_Nuclease"/>
</dbReference>
<dbReference type="InterPro" id="IPR027417">
    <property type="entry name" value="P-loop_NTPase"/>
</dbReference>
<dbReference type="EMBL" id="RBCJ01000003">
    <property type="protein sequence ID" value="RKN79785.1"/>
    <property type="molecule type" value="Genomic_DNA"/>
</dbReference>
<feature type="domain" description="AAA+ ATPase" evidence="1">
    <location>
        <begin position="353"/>
        <end position="623"/>
    </location>
</feature>
<dbReference type="InterPro" id="IPR003959">
    <property type="entry name" value="ATPase_AAA_core"/>
</dbReference>
<dbReference type="Pfam" id="PF13304">
    <property type="entry name" value="AAA_21"/>
    <property type="match status" value="1"/>
</dbReference>
<dbReference type="Gene3D" id="1.10.30.50">
    <property type="match status" value="1"/>
</dbReference>
<dbReference type="PANTHER" id="PTHR43581:SF2">
    <property type="entry name" value="EXCINUCLEASE ATPASE SUBUNIT"/>
    <property type="match status" value="1"/>
</dbReference>